<dbReference type="AlphaFoldDB" id="A0AAX6MCA8"/>
<organism evidence="1 2">
    <name type="scientific">Daldinia eschscholtzii</name>
    <dbReference type="NCBI Taxonomy" id="292717"/>
    <lineage>
        <taxon>Eukaryota</taxon>
        <taxon>Fungi</taxon>
        <taxon>Dikarya</taxon>
        <taxon>Ascomycota</taxon>
        <taxon>Pezizomycotina</taxon>
        <taxon>Sordariomycetes</taxon>
        <taxon>Xylariomycetidae</taxon>
        <taxon>Xylariales</taxon>
        <taxon>Hypoxylaceae</taxon>
        <taxon>Daldinia</taxon>
    </lineage>
</organism>
<dbReference type="Proteomes" id="UP001369815">
    <property type="component" value="Unassembled WGS sequence"/>
</dbReference>
<name>A0AAX6MCA8_9PEZI</name>
<sequence>MPRVRVRRLPGVSEVFSVWPKKESLLKRQQNKNIIPVEVSDLVLNLDSENSPYVRPFDPDIDGKPVSPTHQRWNELRSVRELVARQDALTKKYRNQATNTASRKFNIWRITNYDILFVALRGPLTKKQSHYEKYVMNKTNILFDENGIPYNVLNSTSKTIAYMLHRQKVSDRQEPTRNDLDRFQRAVKARDSLFAIDRLITGVIGTPTGRWLVANSADVIGRACGSILWKVSPQEMLSFLNNLIILLQQEKADIPPVLLQCAISTSIQSGVLETAQKYIGMTRNKRVTPNGTQVNFILGSLEKLITSYAADINPHTRGDPTYPLLAIYSFLTGRVMGEKEWQPSLWDFISDRAMWKACHERYLSCLARLGAFRAMWHVWRMHPRRPMEDVPKAEAFARAINGAMSVNPHLTKLSLAPSFTRVGQTYTDHFQSEIIAIIESTKVILTPQPESPDVQEEERERVFPIGSKDIEACFENGEVGASMVFLQSLLSSRIPANVNEADNEEDNDADSKPS</sequence>
<accession>A0AAX6MCA8</accession>
<gene>
    <name evidence="1" type="ORF">Daesc_008429</name>
</gene>
<protein>
    <submittedName>
        <fullName evidence="1">Uncharacterized protein</fullName>
    </submittedName>
</protein>
<proteinExistence type="predicted"/>
<comment type="caution">
    <text evidence="1">The sequence shown here is derived from an EMBL/GenBank/DDBJ whole genome shotgun (WGS) entry which is preliminary data.</text>
</comment>
<reference evidence="1 2" key="1">
    <citation type="journal article" date="2024" name="Front Chem Biol">
        <title>Unveiling the potential of Daldinia eschscholtzii MFLUCC 19-0629 through bioactivity and bioinformatics studies for enhanced sustainable agriculture production.</title>
        <authorList>
            <person name="Brooks S."/>
            <person name="Weaver J.A."/>
            <person name="Klomchit A."/>
            <person name="Alharthi S.A."/>
            <person name="Onlamun T."/>
            <person name="Nurani R."/>
            <person name="Vong T.K."/>
            <person name="Alberti F."/>
            <person name="Greco C."/>
        </authorList>
    </citation>
    <scope>NUCLEOTIDE SEQUENCE [LARGE SCALE GENOMIC DNA]</scope>
    <source>
        <strain evidence="1">MFLUCC 19-0629</strain>
    </source>
</reference>
<keyword evidence="2" id="KW-1185">Reference proteome</keyword>
<dbReference type="EMBL" id="JBANMG010000008">
    <property type="protein sequence ID" value="KAK6950103.1"/>
    <property type="molecule type" value="Genomic_DNA"/>
</dbReference>
<evidence type="ECO:0000313" key="2">
    <source>
        <dbReference type="Proteomes" id="UP001369815"/>
    </source>
</evidence>
<evidence type="ECO:0000313" key="1">
    <source>
        <dbReference type="EMBL" id="KAK6950103.1"/>
    </source>
</evidence>